<dbReference type="SMART" id="SM00342">
    <property type="entry name" value="HTH_ARAC"/>
    <property type="match status" value="1"/>
</dbReference>
<dbReference type="Pfam" id="PF20240">
    <property type="entry name" value="DUF6597"/>
    <property type="match status" value="1"/>
</dbReference>
<dbReference type="RefSeq" id="WP_377410033.1">
    <property type="nucleotide sequence ID" value="NZ_JBHSCY010000002.1"/>
</dbReference>
<feature type="domain" description="HTH araC/xylS-type" evidence="1">
    <location>
        <begin position="153"/>
        <end position="257"/>
    </location>
</feature>
<evidence type="ECO:0000259" key="1">
    <source>
        <dbReference type="PROSITE" id="PS01124"/>
    </source>
</evidence>
<comment type="caution">
    <text evidence="2">The sequence shown here is derived from an EMBL/GenBank/DDBJ whole genome shotgun (WGS) entry which is preliminary data.</text>
</comment>
<organism evidence="2 3">
    <name type="scientific">Polaribacter marinivivus</name>
    <dbReference type="NCBI Taxonomy" id="1524260"/>
    <lineage>
        <taxon>Bacteria</taxon>
        <taxon>Pseudomonadati</taxon>
        <taxon>Bacteroidota</taxon>
        <taxon>Flavobacteriia</taxon>
        <taxon>Flavobacteriales</taxon>
        <taxon>Flavobacteriaceae</taxon>
    </lineage>
</organism>
<dbReference type="InterPro" id="IPR018060">
    <property type="entry name" value="HTH_AraC"/>
</dbReference>
<evidence type="ECO:0000313" key="3">
    <source>
        <dbReference type="Proteomes" id="UP001595826"/>
    </source>
</evidence>
<dbReference type="EMBL" id="JBHSCY010000002">
    <property type="protein sequence ID" value="MFC4269117.1"/>
    <property type="molecule type" value="Genomic_DNA"/>
</dbReference>
<protein>
    <submittedName>
        <fullName evidence="2">Helix-turn-helix domain-containing protein</fullName>
    </submittedName>
</protein>
<accession>A0ABV8RAV3</accession>
<gene>
    <name evidence="2" type="ORF">ACFOWD_09395</name>
</gene>
<evidence type="ECO:0000313" key="2">
    <source>
        <dbReference type="EMBL" id="MFC4269117.1"/>
    </source>
</evidence>
<dbReference type="PROSITE" id="PS01124">
    <property type="entry name" value="HTH_ARAC_FAMILY_2"/>
    <property type="match status" value="1"/>
</dbReference>
<keyword evidence="3" id="KW-1185">Reference proteome</keyword>
<proteinExistence type="predicted"/>
<reference evidence="3" key="1">
    <citation type="journal article" date="2019" name="Int. J. Syst. Evol. Microbiol.">
        <title>The Global Catalogue of Microorganisms (GCM) 10K type strain sequencing project: providing services to taxonomists for standard genome sequencing and annotation.</title>
        <authorList>
            <consortium name="The Broad Institute Genomics Platform"/>
            <consortium name="The Broad Institute Genome Sequencing Center for Infectious Disease"/>
            <person name="Wu L."/>
            <person name="Ma J."/>
        </authorList>
    </citation>
    <scope>NUCLEOTIDE SEQUENCE [LARGE SCALE GENOMIC DNA]</scope>
    <source>
        <strain evidence="3">CECT 8655</strain>
    </source>
</reference>
<dbReference type="InterPro" id="IPR046532">
    <property type="entry name" value="DUF6597"/>
</dbReference>
<name>A0ABV8RAV3_9FLAO</name>
<dbReference type="Pfam" id="PF12833">
    <property type="entry name" value="HTH_18"/>
    <property type="match status" value="1"/>
</dbReference>
<dbReference type="Proteomes" id="UP001595826">
    <property type="component" value="Unassembled WGS sequence"/>
</dbReference>
<dbReference type="Gene3D" id="1.10.10.60">
    <property type="entry name" value="Homeodomain-like"/>
    <property type="match status" value="1"/>
</dbReference>
<sequence>MNLTYFDVKETSHLVEEFYHISYTKEKTPLKTTMIPYGVSGLTYIFGKGQKTLNNNVETKLENLVINGQFTKSYDFIVDEPGFSIGVNFKPTTLHKITNADLSTFTNKNSSFKILNEQLSTNLEKIFLTYKEDKNLLFSKLEELFLTLKLTNNKKIEIVDETLEMIKEEEGLLSVNDLLKKVPFSQKTLENNFKKMVGLTPSKYIRIQRFLNLMKKYENNTIDFKDLIYMYNYYDESHFSRDFKSFTSKLPKDYFTEDFSIMKEAFKK</sequence>